<feature type="coiled-coil region" evidence="2">
    <location>
        <begin position="95"/>
        <end position="154"/>
    </location>
</feature>
<dbReference type="InterPro" id="IPR004882">
    <property type="entry name" value="Luc7-rel"/>
</dbReference>
<dbReference type="AlphaFoldDB" id="A0A0M0JJ76"/>
<comment type="similarity">
    <text evidence="1">Belongs to the Luc7 family.</text>
</comment>
<protein>
    <submittedName>
        <fullName evidence="4">RNA-binding protein luc7-like 1 isoform 3</fullName>
    </submittedName>
</protein>
<organism evidence="4 5">
    <name type="scientific">Chrysochromulina tobinii</name>
    <dbReference type="NCBI Taxonomy" id="1460289"/>
    <lineage>
        <taxon>Eukaryota</taxon>
        <taxon>Haptista</taxon>
        <taxon>Haptophyta</taxon>
        <taxon>Prymnesiophyceae</taxon>
        <taxon>Prymnesiales</taxon>
        <taxon>Chrysochromulinaceae</taxon>
        <taxon>Chrysochromulina</taxon>
    </lineage>
</organism>
<comment type="caution">
    <text evidence="4">The sequence shown here is derived from an EMBL/GenBank/DDBJ whole genome shotgun (WGS) entry which is preliminary data.</text>
</comment>
<dbReference type="EMBL" id="JWZX01002859">
    <property type="protein sequence ID" value="KOO26387.1"/>
    <property type="molecule type" value="Genomic_DNA"/>
</dbReference>
<accession>A0A0M0JJ76</accession>
<dbReference type="Pfam" id="PF03194">
    <property type="entry name" value="LUC7"/>
    <property type="match status" value="1"/>
</dbReference>
<name>A0A0M0JJ76_9EUKA</name>
<keyword evidence="2" id="KW-0175">Coiled coil</keyword>
<evidence type="ECO:0000313" key="5">
    <source>
        <dbReference type="Proteomes" id="UP000037460"/>
    </source>
</evidence>
<feature type="region of interest" description="Disordered" evidence="3">
    <location>
        <begin position="1"/>
        <end position="32"/>
    </location>
</feature>
<evidence type="ECO:0000256" key="1">
    <source>
        <dbReference type="ARBA" id="ARBA00005655"/>
    </source>
</evidence>
<dbReference type="GO" id="GO:0003729">
    <property type="term" value="F:mRNA binding"/>
    <property type="evidence" value="ECO:0007669"/>
    <property type="project" value="InterPro"/>
</dbReference>
<dbReference type="PANTHER" id="PTHR12375">
    <property type="entry name" value="RNA-BINDING PROTEIN LUC7-RELATED"/>
    <property type="match status" value="1"/>
</dbReference>
<proteinExistence type="inferred from homology"/>
<dbReference type="OrthoDB" id="10266921at2759"/>
<gene>
    <name evidence="4" type="ORF">Ctob_006816</name>
</gene>
<evidence type="ECO:0000313" key="4">
    <source>
        <dbReference type="EMBL" id="KOO26387.1"/>
    </source>
</evidence>
<feature type="compositionally biased region" description="Basic and acidic residues" evidence="3">
    <location>
        <begin position="1"/>
        <end position="28"/>
    </location>
</feature>
<evidence type="ECO:0000256" key="2">
    <source>
        <dbReference type="SAM" id="Coils"/>
    </source>
</evidence>
<dbReference type="Proteomes" id="UP000037460">
    <property type="component" value="Unassembled WGS sequence"/>
</dbReference>
<dbReference type="GO" id="GO:0006376">
    <property type="term" value="P:mRNA splice site recognition"/>
    <property type="evidence" value="ECO:0007669"/>
    <property type="project" value="InterPro"/>
</dbReference>
<dbReference type="GO" id="GO:0005685">
    <property type="term" value="C:U1 snRNP"/>
    <property type="evidence" value="ECO:0007669"/>
    <property type="project" value="InterPro"/>
</dbReference>
<sequence length="169" mass="19203">MRAAMDELMGKTRDVPLAERNEDDKAGPDFRSPSIDRFYLCGCSPYELLKGTKSENLPQLDREGFLKERTEGLRMQWEALTQEEKDKFGFESELMDFLAALVEEQDRRIAAAKKRYDAMNEAEAEVPKELLAQIDGIKEQIQELQTQSEVLGEEGDVDGSMQAFQKAGM</sequence>
<evidence type="ECO:0000256" key="3">
    <source>
        <dbReference type="SAM" id="MobiDB-lite"/>
    </source>
</evidence>
<keyword evidence="5" id="KW-1185">Reference proteome</keyword>
<reference evidence="5" key="1">
    <citation type="journal article" date="2015" name="PLoS Genet.">
        <title>Genome Sequence and Transcriptome Analyses of Chrysochromulina tobin: Metabolic Tools for Enhanced Algal Fitness in the Prominent Order Prymnesiales (Haptophyceae).</title>
        <authorList>
            <person name="Hovde B.T."/>
            <person name="Deodato C.R."/>
            <person name="Hunsperger H.M."/>
            <person name="Ryken S.A."/>
            <person name="Yost W."/>
            <person name="Jha R.K."/>
            <person name="Patterson J."/>
            <person name="Monnat R.J. Jr."/>
            <person name="Barlow S.B."/>
            <person name="Starkenburg S.R."/>
            <person name="Cattolico R.A."/>
        </authorList>
    </citation>
    <scope>NUCLEOTIDE SEQUENCE</scope>
    <source>
        <strain evidence="5">CCMP291</strain>
    </source>
</reference>